<dbReference type="AlphaFoldDB" id="A0A1R3J1D3"/>
<comment type="caution">
    <text evidence="2">The sequence shown here is derived from an EMBL/GenBank/DDBJ whole genome shotgun (WGS) entry which is preliminary data.</text>
</comment>
<protein>
    <submittedName>
        <fullName evidence="2">Uncharacterized protein</fullName>
    </submittedName>
</protein>
<accession>A0A1R3J1D3</accession>
<gene>
    <name evidence="2" type="ORF">CCACVL1_08288</name>
</gene>
<feature type="region of interest" description="Disordered" evidence="1">
    <location>
        <begin position="1"/>
        <end position="25"/>
    </location>
</feature>
<dbReference type="Proteomes" id="UP000188268">
    <property type="component" value="Unassembled WGS sequence"/>
</dbReference>
<evidence type="ECO:0000256" key="1">
    <source>
        <dbReference type="SAM" id="MobiDB-lite"/>
    </source>
</evidence>
<dbReference type="Gramene" id="OMO88649">
    <property type="protein sequence ID" value="OMO88649"/>
    <property type="gene ID" value="CCACVL1_08288"/>
</dbReference>
<evidence type="ECO:0000313" key="3">
    <source>
        <dbReference type="Proteomes" id="UP000188268"/>
    </source>
</evidence>
<keyword evidence="3" id="KW-1185">Reference proteome</keyword>
<organism evidence="2 3">
    <name type="scientific">Corchorus capsularis</name>
    <name type="common">Jute</name>
    <dbReference type="NCBI Taxonomy" id="210143"/>
    <lineage>
        <taxon>Eukaryota</taxon>
        <taxon>Viridiplantae</taxon>
        <taxon>Streptophyta</taxon>
        <taxon>Embryophyta</taxon>
        <taxon>Tracheophyta</taxon>
        <taxon>Spermatophyta</taxon>
        <taxon>Magnoliopsida</taxon>
        <taxon>eudicotyledons</taxon>
        <taxon>Gunneridae</taxon>
        <taxon>Pentapetalae</taxon>
        <taxon>rosids</taxon>
        <taxon>malvids</taxon>
        <taxon>Malvales</taxon>
        <taxon>Malvaceae</taxon>
        <taxon>Grewioideae</taxon>
        <taxon>Apeibeae</taxon>
        <taxon>Corchorus</taxon>
    </lineage>
</organism>
<evidence type="ECO:0000313" key="2">
    <source>
        <dbReference type="EMBL" id="OMO88649.1"/>
    </source>
</evidence>
<dbReference type="EMBL" id="AWWV01008955">
    <property type="protein sequence ID" value="OMO88649.1"/>
    <property type="molecule type" value="Genomic_DNA"/>
</dbReference>
<proteinExistence type="predicted"/>
<reference evidence="2 3" key="1">
    <citation type="submission" date="2013-09" db="EMBL/GenBank/DDBJ databases">
        <title>Corchorus capsularis genome sequencing.</title>
        <authorList>
            <person name="Alam M."/>
            <person name="Haque M.S."/>
            <person name="Islam M.S."/>
            <person name="Emdad E.M."/>
            <person name="Islam M.M."/>
            <person name="Ahmed B."/>
            <person name="Halim A."/>
            <person name="Hossen Q.M.M."/>
            <person name="Hossain M.Z."/>
            <person name="Ahmed R."/>
            <person name="Khan M.M."/>
            <person name="Islam R."/>
            <person name="Rashid M.M."/>
            <person name="Khan S.A."/>
            <person name="Rahman M.S."/>
            <person name="Alam M."/>
        </authorList>
    </citation>
    <scope>NUCLEOTIDE SEQUENCE [LARGE SCALE GENOMIC DNA]</scope>
    <source>
        <strain evidence="3">cv. CVL-1</strain>
        <tissue evidence="2">Whole seedling</tissue>
    </source>
</reference>
<sequence>MALQGNQKESSARKLATKMPTSTDTKVGTGCFIARECSSREFPRAFDEAHN</sequence>
<name>A0A1R3J1D3_COCAP</name>